<protein>
    <recommendedName>
        <fullName evidence="1">AntA/AntB antirepressor domain-containing protein</fullName>
    </recommendedName>
</protein>
<name>A0A5C0SBY8_CRATE</name>
<reference evidence="2 3" key="1">
    <citation type="submission" date="2019-07" db="EMBL/GenBank/DDBJ databases">
        <title>Complete genome of Crassaminicella thermophila SY095.</title>
        <authorList>
            <person name="Li X."/>
        </authorList>
    </citation>
    <scope>NUCLEOTIDE SEQUENCE [LARGE SCALE GENOMIC DNA]</scope>
    <source>
        <strain evidence="2 3">SY095</strain>
    </source>
</reference>
<dbReference type="OrthoDB" id="1934134at2"/>
<sequence length="275" mass="31866">MRVAKINDVKVKVFEKKELIEKLGFTEEDAKLVMKYQKTFPELLQDGVEGFVIDAETLWEQLGKPNGQFSKWANKRIKEVFKNGLEWSFSRIRIKDGRPKQVIKLTLETAKHVAMATGLDGNSSKKVREKGNLVRNYFIKMEKALRDYEYWIMVREPQKEGYKKLSEVLDTNYQLTHEGKSAPNYVFSNEADMINRALLGMSAKKLQALLDTKDKATREHFTVEINKTISELQTMDMGLVMAGLDYETRKKTITNICSTKYKYMQLIVKELKKTA</sequence>
<dbReference type="Proteomes" id="UP000324646">
    <property type="component" value="Chromosome"/>
</dbReference>
<dbReference type="KEGG" id="crs:FQB35_04505"/>
<proteinExistence type="predicted"/>
<dbReference type="Pfam" id="PF08346">
    <property type="entry name" value="AntA"/>
    <property type="match status" value="1"/>
</dbReference>
<feature type="domain" description="AntA/AntB antirepressor" evidence="1">
    <location>
        <begin position="53"/>
        <end position="116"/>
    </location>
</feature>
<dbReference type="InterPro" id="IPR013557">
    <property type="entry name" value="AntA/B_antirep"/>
</dbReference>
<gene>
    <name evidence="2" type="ORF">FQB35_04505</name>
</gene>
<evidence type="ECO:0000313" key="3">
    <source>
        <dbReference type="Proteomes" id="UP000324646"/>
    </source>
</evidence>
<keyword evidence="3" id="KW-1185">Reference proteome</keyword>
<evidence type="ECO:0000313" key="2">
    <source>
        <dbReference type="EMBL" id="QEK11681.1"/>
    </source>
</evidence>
<evidence type="ECO:0000259" key="1">
    <source>
        <dbReference type="Pfam" id="PF08346"/>
    </source>
</evidence>
<accession>A0A5C0SBY8</accession>
<organism evidence="2 3">
    <name type="scientific">Crassaminicella thermophila</name>
    <dbReference type="NCBI Taxonomy" id="2599308"/>
    <lineage>
        <taxon>Bacteria</taxon>
        <taxon>Bacillati</taxon>
        <taxon>Bacillota</taxon>
        <taxon>Clostridia</taxon>
        <taxon>Eubacteriales</taxon>
        <taxon>Clostridiaceae</taxon>
        <taxon>Crassaminicella</taxon>
    </lineage>
</organism>
<dbReference type="RefSeq" id="WP_148808836.1">
    <property type="nucleotide sequence ID" value="NZ_CP042243.1"/>
</dbReference>
<dbReference type="AlphaFoldDB" id="A0A5C0SBY8"/>
<dbReference type="EMBL" id="CP042243">
    <property type="protein sequence ID" value="QEK11681.1"/>
    <property type="molecule type" value="Genomic_DNA"/>
</dbReference>